<accession>A0ABP9VZD8</accession>
<dbReference type="Proteomes" id="UP001416858">
    <property type="component" value="Unassembled WGS sequence"/>
</dbReference>
<protein>
    <submittedName>
        <fullName evidence="1">Uncharacterized protein</fullName>
    </submittedName>
</protein>
<reference evidence="1 2" key="1">
    <citation type="submission" date="2024-02" db="EMBL/GenBank/DDBJ databases">
        <title>Rhodopirellula caenicola NBRC 110016.</title>
        <authorList>
            <person name="Ichikawa N."/>
            <person name="Katano-Makiyama Y."/>
            <person name="Hidaka K."/>
        </authorList>
    </citation>
    <scope>NUCLEOTIDE SEQUENCE [LARGE SCALE GENOMIC DNA]</scope>
    <source>
        <strain evidence="1 2">NBRC 110016</strain>
    </source>
</reference>
<evidence type="ECO:0000313" key="1">
    <source>
        <dbReference type="EMBL" id="GAA5510081.1"/>
    </source>
</evidence>
<keyword evidence="2" id="KW-1185">Reference proteome</keyword>
<organism evidence="1 2">
    <name type="scientific">Novipirellula caenicola</name>
    <dbReference type="NCBI Taxonomy" id="1536901"/>
    <lineage>
        <taxon>Bacteria</taxon>
        <taxon>Pseudomonadati</taxon>
        <taxon>Planctomycetota</taxon>
        <taxon>Planctomycetia</taxon>
        <taxon>Pirellulales</taxon>
        <taxon>Pirellulaceae</taxon>
        <taxon>Novipirellula</taxon>
    </lineage>
</organism>
<proteinExistence type="predicted"/>
<name>A0ABP9VZD8_9BACT</name>
<comment type="caution">
    <text evidence="1">The sequence shown here is derived from an EMBL/GenBank/DDBJ whole genome shotgun (WGS) entry which is preliminary data.</text>
</comment>
<dbReference type="EMBL" id="BAABRO010000018">
    <property type="protein sequence ID" value="GAA5510081.1"/>
    <property type="molecule type" value="Genomic_DNA"/>
</dbReference>
<dbReference type="RefSeq" id="WP_345687696.1">
    <property type="nucleotide sequence ID" value="NZ_BAABRO010000018.1"/>
</dbReference>
<evidence type="ECO:0000313" key="2">
    <source>
        <dbReference type="Proteomes" id="UP001416858"/>
    </source>
</evidence>
<sequence length="82" mass="9815">MDDSTPHDDQNKGTCTRLRALNVFEMEIDFYNVNAGEEFEHESKRYRKLDDRRAMLIDKTSGERRTIHFLPEDKVKELKRAR</sequence>
<gene>
    <name evidence="1" type="ORF">Rcae01_05587</name>
</gene>